<dbReference type="AlphaFoldDB" id="A0ABC8UN32"/>
<reference evidence="1 2" key="1">
    <citation type="submission" date="2024-02" db="EMBL/GenBank/DDBJ databases">
        <authorList>
            <person name="Vignale AGUSTIN F."/>
            <person name="Sosa J E."/>
            <person name="Modenutti C."/>
        </authorList>
    </citation>
    <scope>NUCLEOTIDE SEQUENCE [LARGE SCALE GENOMIC DNA]</scope>
</reference>
<dbReference type="Proteomes" id="UP001642360">
    <property type="component" value="Unassembled WGS sequence"/>
</dbReference>
<gene>
    <name evidence="1" type="ORF">ILEXP_LOCUS52554</name>
</gene>
<protein>
    <submittedName>
        <fullName evidence="1">Uncharacterized protein</fullName>
    </submittedName>
</protein>
<sequence length="231" mass="25268">MEIFDSKSSCLVSNAIELNSSVIFFTDFGLYGVIGILKADEAKIIQLLVPDCHDCVEAKMIAGCMLLLHPLKKEEETGGCGGGGYEDRKHGKVTFSDAGATTEILYSVLLPLMLGLAEIGLGGKELTNIKDLTNSQSCADATAYMWRNWRGHRLVALILPAPEVRKKDKECRQQNASGHFFKHGKKPFCKSKSLFVKNLSARKDSSSAPFSIPSPSCTPFLGTARQMTQNY</sequence>
<organism evidence="1 2">
    <name type="scientific">Ilex paraguariensis</name>
    <name type="common">yerba mate</name>
    <dbReference type="NCBI Taxonomy" id="185542"/>
    <lineage>
        <taxon>Eukaryota</taxon>
        <taxon>Viridiplantae</taxon>
        <taxon>Streptophyta</taxon>
        <taxon>Embryophyta</taxon>
        <taxon>Tracheophyta</taxon>
        <taxon>Spermatophyta</taxon>
        <taxon>Magnoliopsida</taxon>
        <taxon>eudicotyledons</taxon>
        <taxon>Gunneridae</taxon>
        <taxon>Pentapetalae</taxon>
        <taxon>asterids</taxon>
        <taxon>campanulids</taxon>
        <taxon>Aquifoliales</taxon>
        <taxon>Aquifoliaceae</taxon>
        <taxon>Ilex</taxon>
    </lineage>
</organism>
<name>A0ABC8UN32_9AQUA</name>
<comment type="caution">
    <text evidence="1">The sequence shown here is derived from an EMBL/GenBank/DDBJ whole genome shotgun (WGS) entry which is preliminary data.</text>
</comment>
<evidence type="ECO:0000313" key="1">
    <source>
        <dbReference type="EMBL" id="CAK9182408.1"/>
    </source>
</evidence>
<evidence type="ECO:0000313" key="2">
    <source>
        <dbReference type="Proteomes" id="UP001642360"/>
    </source>
</evidence>
<proteinExistence type="predicted"/>
<keyword evidence="2" id="KW-1185">Reference proteome</keyword>
<accession>A0ABC8UN32</accession>
<dbReference type="EMBL" id="CAUOFW020008335">
    <property type="protein sequence ID" value="CAK9182408.1"/>
    <property type="molecule type" value="Genomic_DNA"/>
</dbReference>